<dbReference type="GO" id="GO:0003713">
    <property type="term" value="F:transcription coactivator activity"/>
    <property type="evidence" value="ECO:0007669"/>
    <property type="project" value="TreeGrafter"/>
</dbReference>
<feature type="repeat" description="RPEL" evidence="4">
    <location>
        <begin position="80"/>
        <end position="105"/>
    </location>
</feature>
<evidence type="ECO:0008006" key="8">
    <source>
        <dbReference type="Google" id="ProtNLM"/>
    </source>
</evidence>
<accession>A0AAE8SYX4</accession>
<dbReference type="GO" id="GO:0045944">
    <property type="term" value="P:positive regulation of transcription by RNA polymerase II"/>
    <property type="evidence" value="ECO:0007669"/>
    <property type="project" value="TreeGrafter"/>
</dbReference>
<dbReference type="Pfam" id="PF02755">
    <property type="entry name" value="RPEL"/>
    <property type="match status" value="2"/>
</dbReference>
<proteinExistence type="predicted"/>
<evidence type="ECO:0000256" key="2">
    <source>
        <dbReference type="ARBA" id="ARBA00022737"/>
    </source>
</evidence>
<dbReference type="InterPro" id="IPR043451">
    <property type="entry name" value="Myocardin-like"/>
</dbReference>
<evidence type="ECO:0000313" key="7">
    <source>
        <dbReference type="Proteomes" id="UP001187682"/>
    </source>
</evidence>
<evidence type="ECO:0000256" key="3">
    <source>
        <dbReference type="ARBA" id="ARBA00023242"/>
    </source>
</evidence>
<organism evidence="6 7">
    <name type="scientific">Cephalotrichum gorgonifer</name>
    <dbReference type="NCBI Taxonomy" id="2041049"/>
    <lineage>
        <taxon>Eukaryota</taxon>
        <taxon>Fungi</taxon>
        <taxon>Dikarya</taxon>
        <taxon>Ascomycota</taxon>
        <taxon>Pezizomycotina</taxon>
        <taxon>Sordariomycetes</taxon>
        <taxon>Hypocreomycetidae</taxon>
        <taxon>Microascales</taxon>
        <taxon>Microascaceae</taxon>
        <taxon>Cephalotrichum</taxon>
    </lineage>
</organism>
<dbReference type="PANTHER" id="PTHR22793">
    <property type="entry name" value="MYOCARDIN-RELATED TRANSCRIPTION FACTOR-RELATED"/>
    <property type="match status" value="1"/>
</dbReference>
<dbReference type="Gene3D" id="6.10.150.10">
    <property type="match status" value="2"/>
</dbReference>
<sequence>MSNLSDLDTSRSPPTHRNIDETPISPVQQANPERRNSLEHHLQHRPGREDLIEKNILPDTSAAPALQAHQVELKKHMLADTLNEKIAHRPDSKELVEEGVLSEDPLAARRRYEEAMEDEYAKREGGA</sequence>
<evidence type="ECO:0000256" key="1">
    <source>
        <dbReference type="ARBA" id="ARBA00004123"/>
    </source>
</evidence>
<dbReference type="InterPro" id="IPR004018">
    <property type="entry name" value="RPEL_repeat"/>
</dbReference>
<feature type="repeat" description="RPEL" evidence="4">
    <location>
        <begin position="36"/>
        <end position="61"/>
    </location>
</feature>
<dbReference type="Proteomes" id="UP001187682">
    <property type="component" value="Unassembled WGS sequence"/>
</dbReference>
<evidence type="ECO:0000256" key="5">
    <source>
        <dbReference type="SAM" id="MobiDB-lite"/>
    </source>
</evidence>
<dbReference type="PROSITE" id="PS51073">
    <property type="entry name" value="RPEL"/>
    <property type="match status" value="2"/>
</dbReference>
<name>A0AAE8SYX4_9PEZI</name>
<keyword evidence="3" id="KW-0539">Nucleus</keyword>
<dbReference type="PANTHER" id="PTHR22793:SF12">
    <property type="entry name" value="MYOCARDIN-RELATED TRANSCRIPTION FACTOR, ISOFORM H"/>
    <property type="match status" value="1"/>
</dbReference>
<dbReference type="GO" id="GO:0005634">
    <property type="term" value="C:nucleus"/>
    <property type="evidence" value="ECO:0007669"/>
    <property type="project" value="UniProtKB-SubCell"/>
</dbReference>
<evidence type="ECO:0000313" key="6">
    <source>
        <dbReference type="EMBL" id="SPO06163.1"/>
    </source>
</evidence>
<gene>
    <name evidence="6" type="ORF">DNG_08852</name>
</gene>
<keyword evidence="7" id="KW-1185">Reference proteome</keyword>
<feature type="region of interest" description="Disordered" evidence="5">
    <location>
        <begin position="1"/>
        <end position="48"/>
    </location>
</feature>
<feature type="compositionally biased region" description="Polar residues" evidence="5">
    <location>
        <begin position="1"/>
        <end position="15"/>
    </location>
</feature>
<evidence type="ECO:0000256" key="4">
    <source>
        <dbReference type="PROSITE-ProRule" id="PRU00401"/>
    </source>
</evidence>
<comment type="caution">
    <text evidence="6">The sequence shown here is derived from an EMBL/GenBank/DDBJ whole genome shotgun (WGS) entry which is preliminary data.</text>
</comment>
<reference evidence="6" key="1">
    <citation type="submission" date="2018-03" db="EMBL/GenBank/DDBJ databases">
        <authorList>
            <person name="Guldener U."/>
        </authorList>
    </citation>
    <scope>NUCLEOTIDE SEQUENCE</scope>
</reference>
<protein>
    <recommendedName>
        <fullName evidence="8">RPEL repeat protein</fullName>
    </recommendedName>
</protein>
<dbReference type="EMBL" id="ONZQ02000015">
    <property type="protein sequence ID" value="SPO06163.1"/>
    <property type="molecule type" value="Genomic_DNA"/>
</dbReference>
<feature type="compositionally biased region" description="Basic and acidic residues" evidence="5">
    <location>
        <begin position="32"/>
        <end position="48"/>
    </location>
</feature>
<dbReference type="AlphaFoldDB" id="A0AAE8SYX4"/>
<keyword evidence="2" id="KW-0677">Repeat</keyword>
<comment type="subcellular location">
    <subcellularLocation>
        <location evidence="1">Nucleus</location>
    </subcellularLocation>
</comment>
<dbReference type="SMART" id="SM00707">
    <property type="entry name" value="RPEL"/>
    <property type="match status" value="2"/>
</dbReference>